<dbReference type="AlphaFoldDB" id="A0AAV7SZE0"/>
<sequence length="151" mass="17030">MCVTWRLECLALALSPNRGSRSCECPFAWTPFPELPRCSLIDAVLSVPVRVSCQESPETSAGGSVTDHSQQHRQAELLPHSPAHTHIFFLQFFFPFGIWSLVKLFCKIGIRWDGHPSPKKERTVHAWTQTYAATAAHEVPAEEDTQQFRKA</sequence>
<evidence type="ECO:0000313" key="1">
    <source>
        <dbReference type="EMBL" id="KAJ1169615.1"/>
    </source>
</evidence>
<reference evidence="1" key="1">
    <citation type="journal article" date="2022" name="bioRxiv">
        <title>Sequencing and chromosome-scale assembly of the giantPleurodeles waltlgenome.</title>
        <authorList>
            <person name="Brown T."/>
            <person name="Elewa A."/>
            <person name="Iarovenko S."/>
            <person name="Subramanian E."/>
            <person name="Araus A.J."/>
            <person name="Petzold A."/>
            <person name="Susuki M."/>
            <person name="Suzuki K.-i.T."/>
            <person name="Hayashi T."/>
            <person name="Toyoda A."/>
            <person name="Oliveira C."/>
            <person name="Osipova E."/>
            <person name="Leigh N.D."/>
            <person name="Simon A."/>
            <person name="Yun M.H."/>
        </authorList>
    </citation>
    <scope>NUCLEOTIDE SEQUENCE</scope>
    <source>
        <strain evidence="1">20211129_DDA</strain>
        <tissue evidence="1">Liver</tissue>
    </source>
</reference>
<gene>
    <name evidence="1" type="ORF">NDU88_001506</name>
</gene>
<accession>A0AAV7SZE0</accession>
<keyword evidence="2" id="KW-1185">Reference proteome</keyword>
<proteinExistence type="predicted"/>
<evidence type="ECO:0000313" key="2">
    <source>
        <dbReference type="Proteomes" id="UP001066276"/>
    </source>
</evidence>
<dbReference type="Proteomes" id="UP001066276">
    <property type="component" value="Chromosome 4_1"/>
</dbReference>
<organism evidence="1 2">
    <name type="scientific">Pleurodeles waltl</name>
    <name type="common">Iberian ribbed newt</name>
    <dbReference type="NCBI Taxonomy" id="8319"/>
    <lineage>
        <taxon>Eukaryota</taxon>
        <taxon>Metazoa</taxon>
        <taxon>Chordata</taxon>
        <taxon>Craniata</taxon>
        <taxon>Vertebrata</taxon>
        <taxon>Euteleostomi</taxon>
        <taxon>Amphibia</taxon>
        <taxon>Batrachia</taxon>
        <taxon>Caudata</taxon>
        <taxon>Salamandroidea</taxon>
        <taxon>Salamandridae</taxon>
        <taxon>Pleurodelinae</taxon>
        <taxon>Pleurodeles</taxon>
    </lineage>
</organism>
<protein>
    <submittedName>
        <fullName evidence="1">Uncharacterized protein</fullName>
    </submittedName>
</protein>
<name>A0AAV7SZE0_PLEWA</name>
<dbReference type="EMBL" id="JANPWB010000007">
    <property type="protein sequence ID" value="KAJ1169615.1"/>
    <property type="molecule type" value="Genomic_DNA"/>
</dbReference>
<comment type="caution">
    <text evidence="1">The sequence shown here is derived from an EMBL/GenBank/DDBJ whole genome shotgun (WGS) entry which is preliminary data.</text>
</comment>